<protein>
    <submittedName>
        <fullName evidence="1">Uncharacterized protein</fullName>
    </submittedName>
</protein>
<organism evidence="1 2">
    <name type="scientific">Ilumatobacter fluminis</name>
    <dbReference type="NCBI Taxonomy" id="467091"/>
    <lineage>
        <taxon>Bacteria</taxon>
        <taxon>Bacillati</taxon>
        <taxon>Actinomycetota</taxon>
        <taxon>Acidimicrobiia</taxon>
        <taxon>Acidimicrobiales</taxon>
        <taxon>Ilumatobacteraceae</taxon>
        <taxon>Ilumatobacter</taxon>
    </lineage>
</organism>
<gene>
    <name evidence="1" type="ORF">BDK89_2327</name>
</gene>
<evidence type="ECO:0000313" key="1">
    <source>
        <dbReference type="EMBL" id="TDT16732.1"/>
    </source>
</evidence>
<accession>A0A4R7HZQ4</accession>
<name>A0A4R7HZQ4_9ACTN</name>
<comment type="caution">
    <text evidence="1">The sequence shown here is derived from an EMBL/GenBank/DDBJ whole genome shotgun (WGS) entry which is preliminary data.</text>
</comment>
<proteinExistence type="predicted"/>
<dbReference type="Proteomes" id="UP000294558">
    <property type="component" value="Unassembled WGS sequence"/>
</dbReference>
<reference evidence="1 2" key="1">
    <citation type="submission" date="2019-03" db="EMBL/GenBank/DDBJ databases">
        <title>Sequencing the genomes of 1000 actinobacteria strains.</title>
        <authorList>
            <person name="Klenk H.-P."/>
        </authorList>
    </citation>
    <scope>NUCLEOTIDE SEQUENCE [LARGE SCALE GENOMIC DNA]</scope>
    <source>
        <strain evidence="1 2">DSM 18936</strain>
    </source>
</reference>
<evidence type="ECO:0000313" key="2">
    <source>
        <dbReference type="Proteomes" id="UP000294558"/>
    </source>
</evidence>
<dbReference type="AlphaFoldDB" id="A0A4R7HZQ4"/>
<keyword evidence="2" id="KW-1185">Reference proteome</keyword>
<sequence>MMLDRTPVRVQPCERFVAVVANEVCSASTVEKCRESGVIAGSKHGTEDDLERRVHLLQSDLIGQVSNDPASDLLVCESKAIGERVASIGWVEYGPEDAWLVVPRRHDDVGWVRTQCVTDAQFHEARY</sequence>
<dbReference type="EMBL" id="SOAU01000001">
    <property type="protein sequence ID" value="TDT16732.1"/>
    <property type="molecule type" value="Genomic_DNA"/>
</dbReference>